<dbReference type="Proteomes" id="UP000008672">
    <property type="component" value="Unassembled WGS sequence"/>
</dbReference>
<reference evidence="6" key="1">
    <citation type="submission" date="2011-08" db="EMBL/GenBank/DDBJ databases">
        <title>The draft genome of Latimeria chalumnae.</title>
        <authorList>
            <person name="Di Palma F."/>
            <person name="Alfoldi J."/>
            <person name="Johnson J."/>
            <person name="Berlin A."/>
            <person name="Gnerre S."/>
            <person name="Jaffe D."/>
            <person name="MacCallum I."/>
            <person name="Young S."/>
            <person name="Walker B.J."/>
            <person name="Lander E."/>
            <person name="Lindblad-Toh K."/>
        </authorList>
    </citation>
    <scope>NUCLEOTIDE SEQUENCE [LARGE SCALE GENOMIC DNA]</scope>
    <source>
        <strain evidence="6">Wild caught</strain>
    </source>
</reference>
<organism evidence="5 6">
    <name type="scientific">Latimeria chalumnae</name>
    <name type="common">Coelacanth</name>
    <dbReference type="NCBI Taxonomy" id="7897"/>
    <lineage>
        <taxon>Eukaryota</taxon>
        <taxon>Metazoa</taxon>
        <taxon>Chordata</taxon>
        <taxon>Craniata</taxon>
        <taxon>Vertebrata</taxon>
        <taxon>Euteleostomi</taxon>
        <taxon>Coelacanthiformes</taxon>
        <taxon>Coelacanthidae</taxon>
        <taxon>Latimeria</taxon>
    </lineage>
</organism>
<dbReference type="AlphaFoldDB" id="H3A3H2"/>
<dbReference type="InterPro" id="IPR004279">
    <property type="entry name" value="Perilipin"/>
</dbReference>
<dbReference type="STRING" id="7897.ENSLACP00000004193"/>
<evidence type="ECO:0000313" key="5">
    <source>
        <dbReference type="Ensembl" id="ENSLACP00000004193.1"/>
    </source>
</evidence>
<dbReference type="Gene3D" id="1.20.120.340">
    <property type="entry name" value="Flagellar protein FliS"/>
    <property type="match status" value="1"/>
</dbReference>
<sequence>DKIEEKLPILHQATDEVVANAKEVVTGAKEVVPSTVTGAKQTVAHTVSGVVDKTKEAMHESMEMTKSVVNGGVNTVLGSHVVQIVSSGVDTALTESEFFVDHYLPLTEDELAKEAAKVEGFEAGTPPNYYARLGSLSSKVCKRTYQQALSRVRDAKQRSQKAIAQLHYTVDLIEYARKNMNNANEQLYNSWMEWQKMRNDGASDAELESHTLAIARNLTQWLQTTCLAFISNIHGLPQNIQEQAQHISKSATEVYRNFCSATSFQEVSDQVLATSKAQLSKMRDSLDVVTDYLVNNTPLNWLVGPFYPQLSGLRDDEQKSEME</sequence>
<dbReference type="eggNOG" id="ENOG502QRYF">
    <property type="taxonomic scope" value="Eukaryota"/>
</dbReference>
<evidence type="ECO:0000256" key="1">
    <source>
        <dbReference type="ARBA" id="ARBA00004502"/>
    </source>
</evidence>
<dbReference type="EMBL" id="AFYH01206748">
    <property type="status" value="NOT_ANNOTATED_CDS"/>
    <property type="molecule type" value="Genomic_DNA"/>
</dbReference>
<comment type="subcellular location">
    <subcellularLocation>
        <location evidence="1">Lipid droplet</location>
    </subcellularLocation>
</comment>
<accession>H3A3H2</accession>
<dbReference type="GO" id="GO:0010890">
    <property type="term" value="P:positive regulation of triglyceride storage"/>
    <property type="evidence" value="ECO:0007669"/>
    <property type="project" value="TreeGrafter"/>
</dbReference>
<reference evidence="5" key="3">
    <citation type="submission" date="2025-09" db="UniProtKB">
        <authorList>
            <consortium name="Ensembl"/>
        </authorList>
    </citation>
    <scope>IDENTIFICATION</scope>
</reference>
<dbReference type="PIRSF" id="PIRSF036881">
    <property type="entry name" value="PAT"/>
    <property type="match status" value="1"/>
</dbReference>
<dbReference type="GeneTree" id="ENSGT00950000182920"/>
<dbReference type="Gene3D" id="3.30.720.170">
    <property type="entry name" value="Perilipin, alpha-beta domain"/>
    <property type="match status" value="1"/>
</dbReference>
<name>H3A3H2_LATCH</name>
<dbReference type="PANTHER" id="PTHR14024">
    <property type="entry name" value="PERILIPIN"/>
    <property type="match status" value="1"/>
</dbReference>
<evidence type="ECO:0000256" key="3">
    <source>
        <dbReference type="ARBA" id="ARBA00022677"/>
    </source>
</evidence>
<keyword evidence="6" id="KW-1185">Reference proteome</keyword>
<dbReference type="PANTHER" id="PTHR14024:SF25">
    <property type="entry name" value="PERILIPIN-2"/>
    <property type="match status" value="1"/>
</dbReference>
<protein>
    <recommendedName>
        <fullName evidence="4">Perilipin</fullName>
    </recommendedName>
</protein>
<dbReference type="GO" id="GO:0005811">
    <property type="term" value="C:lipid droplet"/>
    <property type="evidence" value="ECO:0007669"/>
    <property type="project" value="UniProtKB-SubCell"/>
</dbReference>
<dbReference type="InParanoid" id="H3A3H2"/>
<reference evidence="5" key="2">
    <citation type="submission" date="2025-08" db="UniProtKB">
        <authorList>
            <consortium name="Ensembl"/>
        </authorList>
    </citation>
    <scope>IDENTIFICATION</scope>
</reference>
<dbReference type="GO" id="GO:0005829">
    <property type="term" value="C:cytosol"/>
    <property type="evidence" value="ECO:0007669"/>
    <property type="project" value="TreeGrafter"/>
</dbReference>
<dbReference type="OMA" id="KEAMHES"/>
<evidence type="ECO:0000256" key="4">
    <source>
        <dbReference type="PIRNR" id="PIRNR036881"/>
    </source>
</evidence>
<evidence type="ECO:0000313" key="6">
    <source>
        <dbReference type="Proteomes" id="UP000008672"/>
    </source>
</evidence>
<dbReference type="SUPFAM" id="SSF109775">
    <property type="entry name" value="Mannose-6-phosphate receptor binding protein 1 (Tip47), C-terminal domain"/>
    <property type="match status" value="1"/>
</dbReference>
<dbReference type="HOGENOM" id="CLU_035133_0_0_1"/>
<evidence type="ECO:0000256" key="2">
    <source>
        <dbReference type="ARBA" id="ARBA00006311"/>
    </source>
</evidence>
<proteinExistence type="inferred from homology"/>
<keyword evidence="3" id="KW-0551">Lipid droplet</keyword>
<dbReference type="GO" id="GO:0019915">
    <property type="term" value="P:lipid storage"/>
    <property type="evidence" value="ECO:0007669"/>
    <property type="project" value="TreeGrafter"/>
</dbReference>
<dbReference type="Ensembl" id="ENSLACT00000004230.1">
    <property type="protein sequence ID" value="ENSLACP00000004193.1"/>
    <property type="gene ID" value="ENSLACG00000003729.1"/>
</dbReference>
<comment type="similarity">
    <text evidence="2 4">Belongs to the perilipin family.</text>
</comment>
<dbReference type="Pfam" id="PF03036">
    <property type="entry name" value="Perilipin"/>
    <property type="match status" value="1"/>
</dbReference>